<dbReference type="Proteomes" id="UP000078551">
    <property type="component" value="Chromosome"/>
</dbReference>
<sequence length="50" mass="5954">MFFHLFGRQIDMEFPVNAPVLTKSTSFFIEMDFKLARYLHHIRRAGNILP</sequence>
<keyword evidence="2" id="KW-1185">Reference proteome</keyword>
<proteinExistence type="predicted"/>
<accession>A0ABM6C9R2</accession>
<name>A0ABM6C9R2_9HYPH</name>
<dbReference type="EMBL" id="CP013568">
    <property type="protein sequence ID" value="ANL84944.1"/>
    <property type="molecule type" value="Genomic_DNA"/>
</dbReference>
<evidence type="ECO:0000313" key="2">
    <source>
        <dbReference type="Proteomes" id="UP000078551"/>
    </source>
</evidence>
<organism evidence="1 2">
    <name type="scientific">Rhizobium phaseoli</name>
    <dbReference type="NCBI Taxonomy" id="396"/>
    <lineage>
        <taxon>Bacteria</taxon>
        <taxon>Pseudomonadati</taxon>
        <taxon>Pseudomonadota</taxon>
        <taxon>Alphaproteobacteria</taxon>
        <taxon>Hyphomicrobiales</taxon>
        <taxon>Rhizobiaceae</taxon>
        <taxon>Rhizobium/Agrobacterium group</taxon>
        <taxon>Rhizobium</taxon>
    </lineage>
</organism>
<gene>
    <name evidence="1" type="ORF">AMC81_CH02175</name>
</gene>
<protein>
    <submittedName>
        <fullName evidence="1">Uncharacterized protein</fullName>
    </submittedName>
</protein>
<reference evidence="1 2" key="1">
    <citation type="submission" date="2015-11" db="EMBL/GenBank/DDBJ databases">
        <title>The limits of bacterial species coexistence and the symbiotic plasmid transference in sympatric Rhizobium populations.</title>
        <authorList>
            <person name="Perez-Carrascal O.M."/>
            <person name="VanInsberghe D."/>
            <person name="Juarez S."/>
            <person name="Polz M.F."/>
            <person name="Vinuesa P."/>
            <person name="Gonzalez V."/>
        </authorList>
    </citation>
    <scope>NUCLEOTIDE SEQUENCE [LARGE SCALE GENOMIC DNA]</scope>
    <source>
        <strain evidence="1 2">N771</strain>
    </source>
</reference>
<evidence type="ECO:0000313" key="1">
    <source>
        <dbReference type="EMBL" id="ANL84944.1"/>
    </source>
</evidence>